<comment type="caution">
    <text evidence="1">The sequence shown here is derived from an EMBL/GenBank/DDBJ whole genome shotgun (WGS) entry which is preliminary data.</text>
</comment>
<evidence type="ECO:0000313" key="1">
    <source>
        <dbReference type="EMBL" id="KAJ7526774.1"/>
    </source>
</evidence>
<protein>
    <submittedName>
        <fullName evidence="1">Uncharacterized protein</fullName>
    </submittedName>
</protein>
<reference evidence="2" key="1">
    <citation type="journal article" date="2024" name="Proc. Natl. Acad. Sci. U.S.A.">
        <title>Extraordinary preservation of gene collinearity over three hundred million years revealed in homosporous lycophytes.</title>
        <authorList>
            <person name="Li C."/>
            <person name="Wickell D."/>
            <person name="Kuo L.Y."/>
            <person name="Chen X."/>
            <person name="Nie B."/>
            <person name="Liao X."/>
            <person name="Peng D."/>
            <person name="Ji J."/>
            <person name="Jenkins J."/>
            <person name="Williams M."/>
            <person name="Shu S."/>
            <person name="Plott C."/>
            <person name="Barry K."/>
            <person name="Rajasekar S."/>
            <person name="Grimwood J."/>
            <person name="Han X."/>
            <person name="Sun S."/>
            <person name="Hou Z."/>
            <person name="He W."/>
            <person name="Dai G."/>
            <person name="Sun C."/>
            <person name="Schmutz J."/>
            <person name="Leebens-Mack J.H."/>
            <person name="Li F.W."/>
            <person name="Wang L."/>
        </authorList>
    </citation>
    <scope>NUCLEOTIDE SEQUENCE [LARGE SCALE GENOMIC DNA]</scope>
    <source>
        <strain evidence="2">cv. PW_Plant_1</strain>
    </source>
</reference>
<gene>
    <name evidence="1" type="ORF">O6H91_16G022800</name>
</gene>
<evidence type="ECO:0000313" key="2">
    <source>
        <dbReference type="Proteomes" id="UP001162992"/>
    </source>
</evidence>
<dbReference type="EMBL" id="CM055107">
    <property type="protein sequence ID" value="KAJ7526774.1"/>
    <property type="molecule type" value="Genomic_DNA"/>
</dbReference>
<dbReference type="Proteomes" id="UP001162992">
    <property type="component" value="Chromosome 16"/>
</dbReference>
<proteinExistence type="predicted"/>
<accession>A0ACC2BAG9</accession>
<name>A0ACC2BAG9_DIPCM</name>
<sequence length="436" mass="49988">MERIRPPSWRLSRKATPDRRERRGEKRRGEWIAFWHASIGIKMSDTDEREALERSIHRYLGIEIDAAIACRTSPSLEQLAEDENSKESKRAERRAALRRGWLEAGSPRDIRSEAFPLDLLPIKVAHELKAWRHRFEEVKACFRHSSISYREFKNRCAFSCPRAGDATETTCSRDLAGPSQDPPAPPQLSAHNFNQEFRPVQLATPIPHQLTSITESCSVSNSTRQNSRTKLLILQKDSIACITGDRYPFMTLTDECTGKGSVHNFHFYPHIVADELPSPDLNYPAVFFEAKLMQGEVSSQHIGNKQQTTYNFKICYQICVECAEAKISTQAGPLATTTGRTVSVNKPEVQEYYRSKVPEYYGSDVADCYEHHIYPEIGLHHDVLERIQSQKYKQLSPPVQVDRKFDGKIAKYFTRNKLFDPSVDERQFCKFIPCTD</sequence>
<keyword evidence="2" id="KW-1185">Reference proteome</keyword>
<organism evidence="1 2">
    <name type="scientific">Diphasiastrum complanatum</name>
    <name type="common">Issler's clubmoss</name>
    <name type="synonym">Lycopodium complanatum</name>
    <dbReference type="NCBI Taxonomy" id="34168"/>
    <lineage>
        <taxon>Eukaryota</taxon>
        <taxon>Viridiplantae</taxon>
        <taxon>Streptophyta</taxon>
        <taxon>Embryophyta</taxon>
        <taxon>Tracheophyta</taxon>
        <taxon>Lycopodiopsida</taxon>
        <taxon>Lycopodiales</taxon>
        <taxon>Lycopodiaceae</taxon>
        <taxon>Lycopodioideae</taxon>
        <taxon>Diphasiastrum</taxon>
    </lineage>
</organism>